<name>A0A9N9FGW4_9GLOM</name>
<comment type="caution">
    <text evidence="2">The sequence shown here is derived from an EMBL/GenBank/DDBJ whole genome shotgun (WGS) entry which is preliminary data.</text>
</comment>
<sequence length="137" mass="14928">MISSSINTLIDESTITNGEKTLEAAKALLRIYNVSNNDNKYSELCSNDKNSASSNEKASKHEKYHRAEETRNVNGNNNGNKDNNNVSDFNNGNFNLDVIMTTGMVANIGNETVISMAEKNGYLNESGNGNVGSADWD</sequence>
<organism evidence="2 3">
    <name type="scientific">Ambispora gerdemannii</name>
    <dbReference type="NCBI Taxonomy" id="144530"/>
    <lineage>
        <taxon>Eukaryota</taxon>
        <taxon>Fungi</taxon>
        <taxon>Fungi incertae sedis</taxon>
        <taxon>Mucoromycota</taxon>
        <taxon>Glomeromycotina</taxon>
        <taxon>Glomeromycetes</taxon>
        <taxon>Archaeosporales</taxon>
        <taxon>Ambisporaceae</taxon>
        <taxon>Ambispora</taxon>
    </lineage>
</organism>
<dbReference type="Proteomes" id="UP000789831">
    <property type="component" value="Unassembled WGS sequence"/>
</dbReference>
<evidence type="ECO:0000256" key="1">
    <source>
        <dbReference type="SAM" id="MobiDB-lite"/>
    </source>
</evidence>
<protein>
    <submittedName>
        <fullName evidence="2">11015_t:CDS:1</fullName>
    </submittedName>
</protein>
<keyword evidence="3" id="KW-1185">Reference proteome</keyword>
<feature type="compositionally biased region" description="Basic and acidic residues" evidence="1">
    <location>
        <begin position="57"/>
        <end position="71"/>
    </location>
</feature>
<gene>
    <name evidence="2" type="ORF">AGERDE_LOCUS5911</name>
</gene>
<reference evidence="2" key="1">
    <citation type="submission" date="2021-06" db="EMBL/GenBank/DDBJ databases">
        <authorList>
            <person name="Kallberg Y."/>
            <person name="Tangrot J."/>
            <person name="Rosling A."/>
        </authorList>
    </citation>
    <scope>NUCLEOTIDE SEQUENCE</scope>
    <source>
        <strain evidence="2">MT106</strain>
    </source>
</reference>
<evidence type="ECO:0000313" key="2">
    <source>
        <dbReference type="EMBL" id="CAG8535253.1"/>
    </source>
</evidence>
<dbReference type="AlphaFoldDB" id="A0A9N9FGW4"/>
<dbReference type="EMBL" id="CAJVPL010000859">
    <property type="protein sequence ID" value="CAG8535253.1"/>
    <property type="molecule type" value="Genomic_DNA"/>
</dbReference>
<evidence type="ECO:0000313" key="3">
    <source>
        <dbReference type="Proteomes" id="UP000789831"/>
    </source>
</evidence>
<feature type="region of interest" description="Disordered" evidence="1">
    <location>
        <begin position="42"/>
        <end position="88"/>
    </location>
</feature>
<accession>A0A9N9FGW4</accession>
<proteinExistence type="predicted"/>
<feature type="compositionally biased region" description="Low complexity" evidence="1">
    <location>
        <begin position="72"/>
        <end position="88"/>
    </location>
</feature>